<evidence type="ECO:0000259" key="4">
    <source>
        <dbReference type="Pfam" id="PF03816"/>
    </source>
</evidence>
<evidence type="ECO:0000256" key="3">
    <source>
        <dbReference type="SAM" id="Phobius"/>
    </source>
</evidence>
<dbReference type="Gene3D" id="3.40.630.190">
    <property type="entry name" value="LCP protein"/>
    <property type="match status" value="1"/>
</dbReference>
<feature type="region of interest" description="Disordered" evidence="2">
    <location>
        <begin position="321"/>
        <end position="362"/>
    </location>
</feature>
<keyword evidence="3" id="KW-1133">Transmembrane helix</keyword>
<proteinExistence type="inferred from homology"/>
<dbReference type="InterPro" id="IPR004474">
    <property type="entry name" value="LytR_CpsA_psr"/>
</dbReference>
<dbReference type="EMBL" id="JAVDQG010000009">
    <property type="protein sequence ID" value="MDR6227407.1"/>
    <property type="molecule type" value="Genomic_DNA"/>
</dbReference>
<feature type="compositionally biased region" description="Polar residues" evidence="2">
    <location>
        <begin position="333"/>
        <end position="344"/>
    </location>
</feature>
<gene>
    <name evidence="5" type="ORF">JOE21_003422</name>
</gene>
<keyword evidence="3" id="KW-0812">Transmembrane</keyword>
<comment type="caution">
    <text evidence="5">The sequence shown here is derived from an EMBL/GenBank/DDBJ whole genome shotgun (WGS) entry which is preliminary data.</text>
</comment>
<dbReference type="RefSeq" id="WP_309868435.1">
    <property type="nucleotide sequence ID" value="NZ_JAVDQG010000009.1"/>
</dbReference>
<feature type="domain" description="Cell envelope-related transcriptional attenuator" evidence="4">
    <location>
        <begin position="81"/>
        <end position="235"/>
    </location>
</feature>
<evidence type="ECO:0000313" key="6">
    <source>
        <dbReference type="Proteomes" id="UP001185012"/>
    </source>
</evidence>
<organism evidence="5 6">
    <name type="scientific">Desmospora profundinema</name>
    <dbReference type="NCBI Taxonomy" id="1571184"/>
    <lineage>
        <taxon>Bacteria</taxon>
        <taxon>Bacillati</taxon>
        <taxon>Bacillota</taxon>
        <taxon>Bacilli</taxon>
        <taxon>Bacillales</taxon>
        <taxon>Thermoactinomycetaceae</taxon>
        <taxon>Desmospora</taxon>
    </lineage>
</organism>
<feature type="transmembrane region" description="Helical" evidence="3">
    <location>
        <begin position="12"/>
        <end position="33"/>
    </location>
</feature>
<keyword evidence="3" id="KW-0472">Membrane</keyword>
<evidence type="ECO:0000313" key="5">
    <source>
        <dbReference type="EMBL" id="MDR6227407.1"/>
    </source>
</evidence>
<dbReference type="Proteomes" id="UP001185012">
    <property type="component" value="Unassembled WGS sequence"/>
</dbReference>
<comment type="similarity">
    <text evidence="1">Belongs to the LytR/CpsA/Psr (LCP) family.</text>
</comment>
<sequence length="362" mass="41193">MERVKHKKRRKWWLRFFAIFMSICLLVSGYFFYQVWGAMNQSFDPLNRDKSDKRDSAVSMDEPFSVLILGTDVKDESKPWRSDVIMVATINPHEKSMKMLSIPRDTYAEIANSNGVKTKINAAPVYGQQSGVGPVTNTVYTVENFLNIPIDYYVKVNFTGFMEVVDALGGVEVNIPFTFTTRNFGEYLTYQEGPAHLDGRQALGYVRMRKQDPRGDSGRNDRQREVLQSLMEQALSVKSISKVDDILRSVGNNVTHDFEINQFMALQSIYSEAKNQSESVTMEGFDDKNNPRGIWFHYVSDEERLRVSNLLREHLELDLETLDGNPYNPEQDPANQEGTPSEQPGQAPGTDGSHQEPPSTDH</sequence>
<evidence type="ECO:0000256" key="2">
    <source>
        <dbReference type="SAM" id="MobiDB-lite"/>
    </source>
</evidence>
<dbReference type="PANTHER" id="PTHR33392:SF6">
    <property type="entry name" value="POLYISOPRENYL-TEICHOIC ACID--PEPTIDOGLYCAN TEICHOIC ACID TRANSFERASE TAGU"/>
    <property type="match status" value="1"/>
</dbReference>
<evidence type="ECO:0000256" key="1">
    <source>
        <dbReference type="ARBA" id="ARBA00006068"/>
    </source>
</evidence>
<dbReference type="NCBIfam" id="TIGR00350">
    <property type="entry name" value="lytR_cpsA_psr"/>
    <property type="match status" value="1"/>
</dbReference>
<name>A0ABU1IS74_9BACL</name>
<dbReference type="InterPro" id="IPR050922">
    <property type="entry name" value="LytR/CpsA/Psr_CW_biosynth"/>
</dbReference>
<protein>
    <submittedName>
        <fullName evidence="5">LCP family protein required for cell wall assembly</fullName>
    </submittedName>
</protein>
<dbReference type="Pfam" id="PF03816">
    <property type="entry name" value="LytR_cpsA_psr"/>
    <property type="match status" value="1"/>
</dbReference>
<dbReference type="PANTHER" id="PTHR33392">
    <property type="entry name" value="POLYISOPRENYL-TEICHOIC ACID--PEPTIDOGLYCAN TEICHOIC ACID TRANSFERASE TAGU"/>
    <property type="match status" value="1"/>
</dbReference>
<accession>A0ABU1IS74</accession>
<keyword evidence="6" id="KW-1185">Reference proteome</keyword>
<reference evidence="5 6" key="1">
    <citation type="submission" date="2023-07" db="EMBL/GenBank/DDBJ databases">
        <title>Genomic Encyclopedia of Type Strains, Phase IV (KMG-IV): sequencing the most valuable type-strain genomes for metagenomic binning, comparative biology and taxonomic classification.</title>
        <authorList>
            <person name="Goeker M."/>
        </authorList>
    </citation>
    <scope>NUCLEOTIDE SEQUENCE [LARGE SCALE GENOMIC DNA]</scope>
    <source>
        <strain evidence="5 6">DSM 45903</strain>
    </source>
</reference>